<reference evidence="1 2" key="1">
    <citation type="submission" date="2017-06" db="EMBL/GenBank/DDBJ databases">
        <title>Description of Avrilella dinanensis gen. nov. sp. nov.</title>
        <authorList>
            <person name="Leyer C."/>
            <person name="Sassi M."/>
            <person name="Minet J."/>
            <person name="Kayal S."/>
            <person name="Cattoir V."/>
        </authorList>
    </citation>
    <scope>NUCLEOTIDE SEQUENCE [LARGE SCALE GENOMIC DNA]</scope>
    <source>
        <strain evidence="1 2">UR159</strain>
    </source>
</reference>
<organism evidence="1 2">
    <name type="scientific">Avrilella dinanensis</name>
    <dbReference type="NCBI Taxonomy" id="2008672"/>
    <lineage>
        <taxon>Bacteria</taxon>
        <taxon>Pseudomonadati</taxon>
        <taxon>Bacteroidota</taxon>
        <taxon>Flavobacteriia</taxon>
        <taxon>Flavobacteriales</taxon>
        <taxon>Flavobacteriaceae</taxon>
        <taxon>Avrilella</taxon>
    </lineage>
</organism>
<gene>
    <name evidence="1" type="ORF">CDL10_00370</name>
</gene>
<dbReference type="AlphaFoldDB" id="A0A2M9R2N0"/>
<proteinExistence type="predicted"/>
<dbReference type="NCBIfam" id="NF041200">
    <property type="entry name" value="mob_BfmA_Nterm"/>
    <property type="match status" value="1"/>
</dbReference>
<dbReference type="RefSeq" id="WP_100676689.1">
    <property type="nucleotide sequence ID" value="NZ_NIPO01000001.1"/>
</dbReference>
<keyword evidence="2" id="KW-1185">Reference proteome</keyword>
<accession>A0A2M9R2N0</accession>
<evidence type="ECO:0000313" key="1">
    <source>
        <dbReference type="EMBL" id="PJR03120.1"/>
    </source>
</evidence>
<dbReference type="OrthoDB" id="944975at2"/>
<dbReference type="Proteomes" id="UP000231960">
    <property type="component" value="Unassembled WGS sequence"/>
</dbReference>
<name>A0A2M9R2N0_9FLAO</name>
<protein>
    <submittedName>
        <fullName evidence="1">Uncharacterized protein</fullName>
    </submittedName>
</protein>
<evidence type="ECO:0000313" key="2">
    <source>
        <dbReference type="Proteomes" id="UP000231960"/>
    </source>
</evidence>
<comment type="caution">
    <text evidence="1">The sequence shown here is derived from an EMBL/GenBank/DDBJ whole genome shotgun (WGS) entry which is preliminary data.</text>
</comment>
<dbReference type="EMBL" id="NIPO01000001">
    <property type="protein sequence ID" value="PJR03120.1"/>
    <property type="molecule type" value="Genomic_DNA"/>
</dbReference>
<sequence length="182" mass="21256">MKQRDTNSIRYPKETDDKIEKLAKSLGRSKKELFCQMVDYFYRSKKDPSDFGDELLKKDLSSGISRILSFIRQQEKDFLLPLFTDSGVLKSVSLRQKEVLEGIGKHLLTESEQTIILSKRSEQIINGLKYLISKQKEKEILKEQFSQLLDYYINQREEMGWTTSGTKKEELIAHVKQSLKNL</sequence>
<dbReference type="InterPro" id="IPR048012">
    <property type="entry name" value="BfmA-like_N"/>
</dbReference>